<keyword evidence="4 5" id="KW-0472">Membrane</keyword>
<dbReference type="Pfam" id="PF07291">
    <property type="entry name" value="MauE"/>
    <property type="match status" value="1"/>
</dbReference>
<feature type="transmembrane region" description="Helical" evidence="5">
    <location>
        <begin position="142"/>
        <end position="161"/>
    </location>
</feature>
<protein>
    <recommendedName>
        <fullName evidence="6">Methylamine utilisation protein MauE domain-containing protein</fullName>
    </recommendedName>
</protein>
<sequence length="177" mass="20011">MEAIYNIGIYFLLMFFMISSISKIINLSHFTNIVMEYDVLPEKSVKLFGTLLPFIELLASISLLLDSTKIYGLMALIFLLFCFSISVIRVIKSGKKITCGCYGKFMDSKVDNLTLLKITMLMLLSIVLLMKSSSFLLEFSVFYLFMGLLVTIGVLLIQKLLSFHQETISKLNVNGVD</sequence>
<evidence type="ECO:0000313" key="8">
    <source>
        <dbReference type="Proteomes" id="UP000180194"/>
    </source>
</evidence>
<dbReference type="Proteomes" id="UP000180194">
    <property type="component" value="Unassembled WGS sequence"/>
</dbReference>
<reference evidence="7 8" key="1">
    <citation type="submission" date="2016-07" db="EMBL/GenBank/DDBJ databases">
        <title>Bacillus oceanisediminis whole genome.</title>
        <authorList>
            <person name="Pal Y."/>
            <person name="Verma A."/>
            <person name="Mual P."/>
            <person name="Srinivasan K."/>
        </authorList>
    </citation>
    <scope>NUCLEOTIDE SEQUENCE [LARGE SCALE GENOMIC DNA]</scope>
    <source>
        <strain evidence="7 8">Bhandara28</strain>
    </source>
</reference>
<evidence type="ECO:0000256" key="4">
    <source>
        <dbReference type="ARBA" id="ARBA00023136"/>
    </source>
</evidence>
<keyword evidence="8" id="KW-1185">Reference proteome</keyword>
<evidence type="ECO:0000313" key="7">
    <source>
        <dbReference type="EMBL" id="OHX44791.1"/>
    </source>
</evidence>
<evidence type="ECO:0000256" key="3">
    <source>
        <dbReference type="ARBA" id="ARBA00022989"/>
    </source>
</evidence>
<evidence type="ECO:0000256" key="5">
    <source>
        <dbReference type="SAM" id="Phobius"/>
    </source>
</evidence>
<proteinExistence type="predicted"/>
<feature type="transmembrane region" description="Helical" evidence="5">
    <location>
        <begin position="112"/>
        <end position="130"/>
    </location>
</feature>
<evidence type="ECO:0000259" key="6">
    <source>
        <dbReference type="Pfam" id="PF07291"/>
    </source>
</evidence>
<feature type="transmembrane region" description="Helical" evidence="5">
    <location>
        <begin position="71"/>
        <end position="91"/>
    </location>
</feature>
<feature type="domain" description="Methylamine utilisation protein MauE" evidence="6">
    <location>
        <begin position="1"/>
        <end position="130"/>
    </location>
</feature>
<dbReference type="EMBL" id="MBRJ01000040">
    <property type="protein sequence ID" value="OHX44791.1"/>
    <property type="molecule type" value="Genomic_DNA"/>
</dbReference>
<organism evidence="7 8">
    <name type="scientific">Cytobacillus oceanisediminis</name>
    <dbReference type="NCBI Taxonomy" id="665099"/>
    <lineage>
        <taxon>Bacteria</taxon>
        <taxon>Bacillati</taxon>
        <taxon>Bacillota</taxon>
        <taxon>Bacilli</taxon>
        <taxon>Bacillales</taxon>
        <taxon>Bacillaceae</taxon>
        <taxon>Cytobacillus</taxon>
    </lineage>
</organism>
<feature type="transmembrane region" description="Helical" evidence="5">
    <location>
        <begin position="6"/>
        <end position="26"/>
    </location>
</feature>
<evidence type="ECO:0000256" key="1">
    <source>
        <dbReference type="ARBA" id="ARBA00004141"/>
    </source>
</evidence>
<name>A0ABX3CNI3_9BACI</name>
<keyword evidence="2 5" id="KW-0812">Transmembrane</keyword>
<accession>A0ABX3CNI3</accession>
<dbReference type="RefSeq" id="WP_071158741.1">
    <property type="nucleotide sequence ID" value="NZ_MBRJ01000040.1"/>
</dbReference>
<comment type="caution">
    <text evidence="7">The sequence shown here is derived from an EMBL/GenBank/DDBJ whole genome shotgun (WGS) entry which is preliminary data.</text>
</comment>
<dbReference type="InterPro" id="IPR009908">
    <property type="entry name" value="Methylamine_util_MauE"/>
</dbReference>
<evidence type="ECO:0000256" key="2">
    <source>
        <dbReference type="ARBA" id="ARBA00022692"/>
    </source>
</evidence>
<gene>
    <name evidence="7" type="ORF">BBV17_25145</name>
</gene>
<comment type="subcellular location">
    <subcellularLocation>
        <location evidence="1">Membrane</location>
        <topology evidence="1">Multi-pass membrane protein</topology>
    </subcellularLocation>
</comment>
<keyword evidence="3 5" id="KW-1133">Transmembrane helix</keyword>